<name>A0A914RGG9_PAREQ</name>
<keyword evidence="1" id="KW-1185">Reference proteome</keyword>
<accession>A0A914RGG9</accession>
<evidence type="ECO:0000313" key="1">
    <source>
        <dbReference type="Proteomes" id="UP000887564"/>
    </source>
</evidence>
<proteinExistence type="predicted"/>
<protein>
    <submittedName>
        <fullName evidence="2">Uncharacterized protein</fullName>
    </submittedName>
</protein>
<organism evidence="1 2">
    <name type="scientific">Parascaris equorum</name>
    <name type="common">Equine roundworm</name>
    <dbReference type="NCBI Taxonomy" id="6256"/>
    <lineage>
        <taxon>Eukaryota</taxon>
        <taxon>Metazoa</taxon>
        <taxon>Ecdysozoa</taxon>
        <taxon>Nematoda</taxon>
        <taxon>Chromadorea</taxon>
        <taxon>Rhabditida</taxon>
        <taxon>Spirurina</taxon>
        <taxon>Ascaridomorpha</taxon>
        <taxon>Ascaridoidea</taxon>
        <taxon>Ascarididae</taxon>
        <taxon>Parascaris</taxon>
    </lineage>
</organism>
<dbReference type="AlphaFoldDB" id="A0A914RGG9"/>
<dbReference type="WBParaSite" id="PEQ_0000567101-mRNA-1">
    <property type="protein sequence ID" value="PEQ_0000567101-mRNA-1"/>
    <property type="gene ID" value="PEQ_0000567101"/>
</dbReference>
<sequence length="59" mass="7048">MQLKYPKSIEIIIFLDFWLQRYIILVLVVVCRRFWISSNHVANSIRSIVGRVKLKCLVK</sequence>
<evidence type="ECO:0000313" key="2">
    <source>
        <dbReference type="WBParaSite" id="PEQ_0000567101-mRNA-1"/>
    </source>
</evidence>
<dbReference type="Proteomes" id="UP000887564">
    <property type="component" value="Unplaced"/>
</dbReference>
<reference evidence="2" key="1">
    <citation type="submission" date="2022-11" db="UniProtKB">
        <authorList>
            <consortium name="WormBaseParasite"/>
        </authorList>
    </citation>
    <scope>IDENTIFICATION</scope>
</reference>